<dbReference type="InterPro" id="IPR002110">
    <property type="entry name" value="Ankyrin_rpt"/>
</dbReference>
<evidence type="ECO:0000313" key="3">
    <source>
        <dbReference type="EMBL" id="KAI1868293.1"/>
    </source>
</evidence>
<name>A0A9P9WKP7_9PEZI</name>
<evidence type="ECO:0000256" key="1">
    <source>
        <dbReference type="ARBA" id="ARBA00022737"/>
    </source>
</evidence>
<sequence>MVNLSDLSMELFRATIEATVKELGLRRSMRLRKVSRLFNDEVLRAFETLFVFHSNTRFRFRLDYRALNTYQFGAALIPFTARFLSRRPHTNPAGFWKVFSADPVAEHYPPSRVTEPWELNISAFLNQLLDHLRVPENGRYDALVILCEYLDSSLAVLDGISSCNFSSPGIISGVLRGFRPLINKDLEASIIPVAILLKREDIYEPLLESAARKDPRYWGHMFETPVHAAVMSLQHNLATRLLLMFNANLENPKHNHLIIPIERAIETGDLEMVNIVLGKGTHTHRRGAPEYSADPFQLRRGLMKSARLGHVAVTNRLLEYLQVTPLRRFGSLLASAMDCATIHGHVSTMELLAQYGARITKPYGGRGADPTPLDLACWTGNEDTVRWALSNAGELSAKMVKDAIFAAVLGNQVLALHLIMTAEPDLTMFEWSDWFDIVYQGIQARRYAALRYLLDEAKVLDGSPRFRGETVETGALLKLCAMDGHVEIFRALLRAGFSPNAPSLESDEPTGFWTPMMWAHTSSEPGSRQIEDILERLGIERADMTVDPWKYWLEVGYYPQPATRMYSKMPAWKRVSTCKPSVRTDESILVNVSSSK</sequence>
<dbReference type="InterPro" id="IPR036770">
    <property type="entry name" value="Ankyrin_rpt-contain_sf"/>
</dbReference>
<dbReference type="PANTHER" id="PTHR24198">
    <property type="entry name" value="ANKYRIN REPEAT AND PROTEIN KINASE DOMAIN-CONTAINING PROTEIN"/>
    <property type="match status" value="1"/>
</dbReference>
<accession>A0A9P9WKP7</accession>
<proteinExistence type="predicted"/>
<evidence type="ECO:0000256" key="2">
    <source>
        <dbReference type="ARBA" id="ARBA00023043"/>
    </source>
</evidence>
<keyword evidence="4" id="KW-1185">Reference proteome</keyword>
<evidence type="ECO:0008006" key="5">
    <source>
        <dbReference type="Google" id="ProtNLM"/>
    </source>
</evidence>
<organism evidence="3 4">
    <name type="scientific">Neoarthrinium moseri</name>
    <dbReference type="NCBI Taxonomy" id="1658444"/>
    <lineage>
        <taxon>Eukaryota</taxon>
        <taxon>Fungi</taxon>
        <taxon>Dikarya</taxon>
        <taxon>Ascomycota</taxon>
        <taxon>Pezizomycotina</taxon>
        <taxon>Sordariomycetes</taxon>
        <taxon>Xylariomycetidae</taxon>
        <taxon>Amphisphaeriales</taxon>
        <taxon>Apiosporaceae</taxon>
        <taxon>Neoarthrinium</taxon>
    </lineage>
</organism>
<protein>
    <recommendedName>
        <fullName evidence="5">Ankyrin</fullName>
    </recommendedName>
</protein>
<dbReference type="AlphaFoldDB" id="A0A9P9WKP7"/>
<dbReference type="Proteomes" id="UP000829685">
    <property type="component" value="Unassembled WGS sequence"/>
</dbReference>
<gene>
    <name evidence="3" type="ORF">JX265_007116</name>
</gene>
<dbReference type="PANTHER" id="PTHR24198:SF165">
    <property type="entry name" value="ANKYRIN REPEAT-CONTAINING PROTEIN-RELATED"/>
    <property type="match status" value="1"/>
</dbReference>
<dbReference type="EMBL" id="JAFIMR010000017">
    <property type="protein sequence ID" value="KAI1868293.1"/>
    <property type="molecule type" value="Genomic_DNA"/>
</dbReference>
<evidence type="ECO:0000313" key="4">
    <source>
        <dbReference type="Proteomes" id="UP000829685"/>
    </source>
</evidence>
<reference evidence="3" key="1">
    <citation type="submission" date="2021-03" db="EMBL/GenBank/DDBJ databases">
        <title>Revisited historic fungal species revealed as producer of novel bioactive compounds through whole genome sequencing and comparative genomics.</title>
        <authorList>
            <person name="Vignolle G.A."/>
            <person name="Hochenegger N."/>
            <person name="Mach R.L."/>
            <person name="Mach-Aigner A.R."/>
            <person name="Javad Rahimi M."/>
            <person name="Salim K.A."/>
            <person name="Chan C.M."/>
            <person name="Lim L.B.L."/>
            <person name="Cai F."/>
            <person name="Druzhinina I.S."/>
            <person name="U'Ren J.M."/>
            <person name="Derntl C."/>
        </authorList>
    </citation>
    <scope>NUCLEOTIDE SEQUENCE</scope>
    <source>
        <strain evidence="3">TUCIM 5799</strain>
    </source>
</reference>
<dbReference type="SUPFAM" id="SSF48403">
    <property type="entry name" value="Ankyrin repeat"/>
    <property type="match status" value="1"/>
</dbReference>
<dbReference type="SMART" id="SM00248">
    <property type="entry name" value="ANK"/>
    <property type="match status" value="5"/>
</dbReference>
<comment type="caution">
    <text evidence="3">The sequence shown here is derived from an EMBL/GenBank/DDBJ whole genome shotgun (WGS) entry which is preliminary data.</text>
</comment>
<keyword evidence="2" id="KW-0040">ANK repeat</keyword>
<keyword evidence="1" id="KW-0677">Repeat</keyword>
<dbReference type="Gene3D" id="1.25.40.20">
    <property type="entry name" value="Ankyrin repeat-containing domain"/>
    <property type="match status" value="1"/>
</dbReference>